<evidence type="ECO:0000313" key="9">
    <source>
        <dbReference type="EMBL" id="AKU94372.1"/>
    </source>
</evidence>
<feature type="transmembrane region" description="Helical" evidence="7">
    <location>
        <begin position="20"/>
        <end position="41"/>
    </location>
</feature>
<keyword evidence="4 7" id="KW-0812">Transmembrane</keyword>
<dbReference type="GO" id="GO:0005886">
    <property type="term" value="C:plasma membrane"/>
    <property type="evidence" value="ECO:0007669"/>
    <property type="project" value="UniProtKB-SubCell"/>
</dbReference>
<gene>
    <name evidence="9" type="ORF">AKJ09_01036</name>
</gene>
<evidence type="ECO:0000313" key="10">
    <source>
        <dbReference type="Proteomes" id="UP000064967"/>
    </source>
</evidence>
<evidence type="ECO:0000256" key="4">
    <source>
        <dbReference type="ARBA" id="ARBA00022692"/>
    </source>
</evidence>
<name>A0A0K1PLH1_9BACT</name>
<keyword evidence="3" id="KW-1003">Cell membrane</keyword>
<dbReference type="OrthoDB" id="9783218at2"/>
<keyword evidence="2 7" id="KW-0813">Transport</keyword>
<dbReference type="Pfam" id="PF00528">
    <property type="entry name" value="BPD_transp_1"/>
    <property type="match status" value="1"/>
</dbReference>
<dbReference type="InterPro" id="IPR000515">
    <property type="entry name" value="MetI-like"/>
</dbReference>
<feature type="transmembrane region" description="Helical" evidence="7">
    <location>
        <begin position="132"/>
        <end position="158"/>
    </location>
</feature>
<dbReference type="STRING" id="1391654.AKJ09_01036"/>
<evidence type="ECO:0000256" key="2">
    <source>
        <dbReference type="ARBA" id="ARBA00022448"/>
    </source>
</evidence>
<dbReference type="InterPro" id="IPR050366">
    <property type="entry name" value="BP-dependent_transpt_permease"/>
</dbReference>
<evidence type="ECO:0000256" key="3">
    <source>
        <dbReference type="ARBA" id="ARBA00022475"/>
    </source>
</evidence>
<dbReference type="KEGG" id="llu:AKJ09_01036"/>
<evidence type="ECO:0000256" key="1">
    <source>
        <dbReference type="ARBA" id="ARBA00004651"/>
    </source>
</evidence>
<dbReference type="PATRIC" id="fig|1391654.3.peg.1055"/>
<evidence type="ECO:0000259" key="8">
    <source>
        <dbReference type="PROSITE" id="PS50928"/>
    </source>
</evidence>
<evidence type="ECO:0000256" key="7">
    <source>
        <dbReference type="RuleBase" id="RU363032"/>
    </source>
</evidence>
<keyword evidence="5 7" id="KW-1133">Transmembrane helix</keyword>
<dbReference type="CDD" id="cd06261">
    <property type="entry name" value="TM_PBP2"/>
    <property type="match status" value="1"/>
</dbReference>
<dbReference type="EMBL" id="CP012333">
    <property type="protein sequence ID" value="AKU94372.1"/>
    <property type="molecule type" value="Genomic_DNA"/>
</dbReference>
<feature type="transmembrane region" description="Helical" evidence="7">
    <location>
        <begin position="251"/>
        <end position="275"/>
    </location>
</feature>
<comment type="subcellular location">
    <subcellularLocation>
        <location evidence="1 7">Cell membrane</location>
        <topology evidence="1 7">Multi-pass membrane protein</topology>
    </subcellularLocation>
</comment>
<dbReference type="AlphaFoldDB" id="A0A0K1PLH1"/>
<organism evidence="9 10">
    <name type="scientific">Labilithrix luteola</name>
    <dbReference type="NCBI Taxonomy" id="1391654"/>
    <lineage>
        <taxon>Bacteria</taxon>
        <taxon>Pseudomonadati</taxon>
        <taxon>Myxococcota</taxon>
        <taxon>Polyangia</taxon>
        <taxon>Polyangiales</taxon>
        <taxon>Labilitrichaceae</taxon>
        <taxon>Labilithrix</taxon>
    </lineage>
</organism>
<evidence type="ECO:0000256" key="5">
    <source>
        <dbReference type="ARBA" id="ARBA00022989"/>
    </source>
</evidence>
<keyword evidence="10" id="KW-1185">Reference proteome</keyword>
<comment type="similarity">
    <text evidence="7">Belongs to the binding-protein-dependent transport system permease family.</text>
</comment>
<accession>A0A0K1PLH1</accession>
<proteinExistence type="inferred from homology"/>
<dbReference type="PANTHER" id="PTHR43386">
    <property type="entry name" value="OLIGOPEPTIDE TRANSPORT SYSTEM PERMEASE PROTEIN APPC"/>
    <property type="match status" value="1"/>
</dbReference>
<dbReference type="Proteomes" id="UP000064967">
    <property type="component" value="Chromosome"/>
</dbReference>
<feature type="transmembrane region" description="Helical" evidence="7">
    <location>
        <begin position="295"/>
        <end position="317"/>
    </location>
</feature>
<dbReference type="Gene3D" id="1.10.3720.10">
    <property type="entry name" value="MetI-like"/>
    <property type="match status" value="1"/>
</dbReference>
<dbReference type="InterPro" id="IPR035906">
    <property type="entry name" value="MetI-like_sf"/>
</dbReference>
<evidence type="ECO:0000256" key="6">
    <source>
        <dbReference type="ARBA" id="ARBA00023136"/>
    </source>
</evidence>
<reference evidence="9 10" key="1">
    <citation type="submission" date="2015-08" db="EMBL/GenBank/DDBJ databases">
        <authorList>
            <person name="Babu N.S."/>
            <person name="Beckwith C.J."/>
            <person name="Beseler K.G."/>
            <person name="Brison A."/>
            <person name="Carone J.V."/>
            <person name="Caskin T.P."/>
            <person name="Diamond M."/>
            <person name="Durham M.E."/>
            <person name="Foxe J.M."/>
            <person name="Go M."/>
            <person name="Henderson B.A."/>
            <person name="Jones I.B."/>
            <person name="McGettigan J.A."/>
            <person name="Micheletti S.J."/>
            <person name="Nasrallah M.E."/>
            <person name="Ortiz D."/>
            <person name="Piller C.R."/>
            <person name="Privatt S.R."/>
            <person name="Schneider S.L."/>
            <person name="Sharp S."/>
            <person name="Smith T.C."/>
            <person name="Stanton J.D."/>
            <person name="Ullery H.E."/>
            <person name="Wilson R.J."/>
            <person name="Serrano M.G."/>
            <person name="Buck G."/>
            <person name="Lee V."/>
            <person name="Wang Y."/>
            <person name="Carvalho R."/>
            <person name="Voegtly L."/>
            <person name="Shi R."/>
            <person name="Duckworth R."/>
            <person name="Johnson A."/>
            <person name="Loviza R."/>
            <person name="Walstead R."/>
            <person name="Shah Z."/>
            <person name="Kiflezghi M."/>
            <person name="Wade K."/>
            <person name="Ball S.L."/>
            <person name="Bradley K.W."/>
            <person name="Asai D.J."/>
            <person name="Bowman C.A."/>
            <person name="Russell D.A."/>
            <person name="Pope W.H."/>
            <person name="Jacobs-Sera D."/>
            <person name="Hendrix R.W."/>
            <person name="Hatfull G.F."/>
        </authorList>
    </citation>
    <scope>NUCLEOTIDE SEQUENCE [LARGE SCALE GENOMIC DNA]</scope>
    <source>
        <strain evidence="9 10">DSM 27648</strain>
    </source>
</reference>
<dbReference type="SUPFAM" id="SSF161098">
    <property type="entry name" value="MetI-like"/>
    <property type="match status" value="1"/>
</dbReference>
<dbReference type="PROSITE" id="PS50928">
    <property type="entry name" value="ABC_TM1"/>
    <property type="match status" value="1"/>
</dbReference>
<protein>
    <submittedName>
        <fullName evidence="9">Dipeptide transport system permease protein DppC</fullName>
    </submittedName>
</protein>
<feature type="domain" description="ABC transmembrane type-1" evidence="8">
    <location>
        <begin position="129"/>
        <end position="317"/>
    </location>
</feature>
<dbReference type="PANTHER" id="PTHR43386:SF1">
    <property type="entry name" value="D,D-DIPEPTIDE TRANSPORT SYSTEM PERMEASE PROTEIN DDPC-RELATED"/>
    <property type="match status" value="1"/>
</dbReference>
<sequence>MSAMPGMPFEGSHAVRARSRALAMLVAAFFVLVAIFADMLASDLPIACKTQGHVWLFPNVTQPAALTAMSREERERETTWSIRPLVSWGPQTIDERPEAVLRGPWAISGHPLGTDRSARDVFARLVHGTRSYLVFALAAVMVSLTFGVIFGGAAGMFGGASDALVSRAVETISAFPSLVLVLGIMAAVPRPTLTTLFGAIALTRWPEVARLVRAEVMRVATRDYVMSARALGASPMRILRKHVVPNMRGQVTALGAFGVPAVILVEASLDFLRIGGGEGASWGETMSEFRDAPHAWWLLAFPGALLFVMIVAMNVVGEARRASYDPRGR</sequence>
<keyword evidence="6 7" id="KW-0472">Membrane</keyword>
<dbReference type="GO" id="GO:0055085">
    <property type="term" value="P:transmembrane transport"/>
    <property type="evidence" value="ECO:0007669"/>
    <property type="project" value="InterPro"/>
</dbReference>